<dbReference type="KEGG" id="pstg:E8M01_32965"/>
<dbReference type="Pfam" id="PF07521">
    <property type="entry name" value="RMMBL"/>
    <property type="match status" value="1"/>
</dbReference>
<dbReference type="Gene3D" id="3.60.15.10">
    <property type="entry name" value="Ribonuclease Z/Hydroxyacylglutathione hydrolase-like"/>
    <property type="match status" value="1"/>
</dbReference>
<dbReference type="PANTHER" id="PTHR43694:SF1">
    <property type="entry name" value="RIBONUCLEASE J"/>
    <property type="match status" value="1"/>
</dbReference>
<dbReference type="AlphaFoldDB" id="A0A4D7BLN7"/>
<evidence type="ECO:0000256" key="2">
    <source>
        <dbReference type="ARBA" id="ARBA00022723"/>
    </source>
</evidence>
<dbReference type="GO" id="GO:0004527">
    <property type="term" value="F:exonuclease activity"/>
    <property type="evidence" value="ECO:0007669"/>
    <property type="project" value="UniProtKB-KW"/>
</dbReference>
<keyword evidence="9" id="KW-1185">Reference proteome</keyword>
<dbReference type="InterPro" id="IPR055132">
    <property type="entry name" value="RNase_J_b_CASP"/>
</dbReference>
<evidence type="ECO:0000256" key="5">
    <source>
        <dbReference type="ARBA" id="ARBA00022839"/>
    </source>
</evidence>
<accession>A0A4D7BLN7</accession>
<dbReference type="GO" id="GO:0046872">
    <property type="term" value="F:metal ion binding"/>
    <property type="evidence" value="ECO:0007669"/>
    <property type="project" value="UniProtKB-KW"/>
</dbReference>
<dbReference type="Gene3D" id="3.10.20.580">
    <property type="match status" value="1"/>
</dbReference>
<sequence>MAKQPRSQGNSPELVFVPLGGVGEIGMNLSLYGYGAPHRKDWLAVDCGVAFAGPDLPGVDLIMPDPRFIEEQRKHLKGLIITHAHEDHIGAVADLWPRLQCPIYATPFAAAMLEAKRFGDSGSPKVPLHVVRPGERIRLEPFEVEMIAVAHSIPESTSLAIRTPLGTVIHTGDWKIDTNPVLGDKTDEARFTAIGDEGVLALIGDSTNAIREGQSPSETDVAVELAKIIAKAKGRVAVTTFASNVARIRSVAQAALTCDRQVVLVGRAMDRVVNIAREQGMLDGLPPFVGAESYGYLPRDKVVAILTGSQGEPRAALARVATDDHPEVTLTPGDTVIFSSRTIPGNEKAVGNIVNGLVKQGIKIITDRDGLVHVSGHPRRGELEQMYRWVRPAIAIPVHGEPLHLAEHAALAKRMGVKDVILASDGDVIRLAPGEPDVVDAIPAARLFKDGMLLVEEAARAVPERRKLAFAGIVSVAFAMDERGHLVGDIELDMAGIPETDALGEDLGDLIGDAVLDCIETLPKARRRDPEAVRESVTKTIRGTLNGRWGKKPMCHVLVITV</sequence>
<proteinExistence type="predicted"/>
<dbReference type="PANTHER" id="PTHR43694">
    <property type="entry name" value="RIBONUCLEASE J"/>
    <property type="match status" value="1"/>
</dbReference>
<dbReference type="RefSeq" id="WP_136964041.1">
    <property type="nucleotide sequence ID" value="NZ_CP039690.1"/>
</dbReference>
<dbReference type="GO" id="GO:0003723">
    <property type="term" value="F:RNA binding"/>
    <property type="evidence" value="ECO:0007669"/>
    <property type="project" value="UniProtKB-KW"/>
</dbReference>
<gene>
    <name evidence="8" type="ORF">E8M01_32965</name>
</gene>
<evidence type="ECO:0000259" key="7">
    <source>
        <dbReference type="SMART" id="SM00849"/>
    </source>
</evidence>
<keyword evidence="2" id="KW-0479">Metal-binding</keyword>
<keyword evidence="3" id="KW-0378">Hydrolase</keyword>
<evidence type="ECO:0000256" key="4">
    <source>
        <dbReference type="ARBA" id="ARBA00022833"/>
    </source>
</evidence>
<name>A0A4D7BLN7_9HYPH</name>
<dbReference type="InterPro" id="IPR001279">
    <property type="entry name" value="Metallo-B-lactamas"/>
</dbReference>
<keyword evidence="5" id="KW-0269">Exonuclease</keyword>
<dbReference type="Gene3D" id="3.40.50.10710">
    <property type="entry name" value="Metallo-hydrolase/oxidoreductase"/>
    <property type="match status" value="1"/>
</dbReference>
<dbReference type="InterPro" id="IPR036866">
    <property type="entry name" value="RibonucZ/Hydroxyglut_hydro"/>
</dbReference>
<dbReference type="EMBL" id="CP039690">
    <property type="protein sequence ID" value="QCI68622.1"/>
    <property type="molecule type" value="Genomic_DNA"/>
</dbReference>
<dbReference type="Proteomes" id="UP000298781">
    <property type="component" value="Chromosome"/>
</dbReference>
<keyword evidence="6" id="KW-0694">RNA-binding</keyword>
<evidence type="ECO:0000256" key="3">
    <source>
        <dbReference type="ARBA" id="ARBA00022801"/>
    </source>
</evidence>
<evidence type="ECO:0000256" key="6">
    <source>
        <dbReference type="ARBA" id="ARBA00022884"/>
    </source>
</evidence>
<evidence type="ECO:0000313" key="8">
    <source>
        <dbReference type="EMBL" id="QCI68622.1"/>
    </source>
</evidence>
<organism evidence="8 9">
    <name type="scientific">Phreatobacter stygius</name>
    <dbReference type="NCBI Taxonomy" id="1940610"/>
    <lineage>
        <taxon>Bacteria</taxon>
        <taxon>Pseudomonadati</taxon>
        <taxon>Pseudomonadota</taxon>
        <taxon>Alphaproteobacteria</taxon>
        <taxon>Hyphomicrobiales</taxon>
        <taxon>Phreatobacteraceae</taxon>
        <taxon>Phreatobacter</taxon>
    </lineage>
</organism>
<dbReference type="InterPro" id="IPR011108">
    <property type="entry name" value="RMMBL"/>
</dbReference>
<dbReference type="CDD" id="cd07714">
    <property type="entry name" value="RNaseJ_MBL-fold"/>
    <property type="match status" value="1"/>
</dbReference>
<dbReference type="OrthoDB" id="9770211at2"/>
<dbReference type="SMART" id="SM00849">
    <property type="entry name" value="Lactamase_B"/>
    <property type="match status" value="1"/>
</dbReference>
<dbReference type="Pfam" id="PF17770">
    <property type="entry name" value="RNase_J_C"/>
    <property type="match status" value="1"/>
</dbReference>
<reference evidence="8 9" key="1">
    <citation type="submission" date="2019-04" db="EMBL/GenBank/DDBJ databases">
        <title>Phreatobacter aquaticus sp. nov.</title>
        <authorList>
            <person name="Choi A."/>
        </authorList>
    </citation>
    <scope>NUCLEOTIDE SEQUENCE [LARGE SCALE GENOMIC DNA]</scope>
    <source>
        <strain evidence="8 9">KCTC 52518</strain>
    </source>
</reference>
<dbReference type="InterPro" id="IPR042173">
    <property type="entry name" value="RNase_J_2"/>
</dbReference>
<dbReference type="Pfam" id="PF22505">
    <property type="entry name" value="RNase_J_b_CASP"/>
    <property type="match status" value="1"/>
</dbReference>
<feature type="domain" description="Metallo-beta-lactamase" evidence="7">
    <location>
        <begin position="26"/>
        <end position="225"/>
    </location>
</feature>
<protein>
    <submittedName>
        <fullName evidence="8">Ribonuclease J</fullName>
    </submittedName>
</protein>
<evidence type="ECO:0000313" key="9">
    <source>
        <dbReference type="Proteomes" id="UP000298781"/>
    </source>
</evidence>
<dbReference type="InterPro" id="IPR041636">
    <property type="entry name" value="RNase_J_C"/>
</dbReference>
<keyword evidence="1" id="KW-0540">Nuclease</keyword>
<keyword evidence="4" id="KW-0862">Zinc</keyword>
<dbReference type="Pfam" id="PF12706">
    <property type="entry name" value="Lactamase_B_2"/>
    <property type="match status" value="1"/>
</dbReference>
<dbReference type="SUPFAM" id="SSF56281">
    <property type="entry name" value="Metallo-hydrolase/oxidoreductase"/>
    <property type="match status" value="1"/>
</dbReference>
<evidence type="ECO:0000256" key="1">
    <source>
        <dbReference type="ARBA" id="ARBA00022722"/>
    </source>
</evidence>